<evidence type="ECO:0000313" key="5">
    <source>
        <dbReference type="Proteomes" id="UP000663852"/>
    </source>
</evidence>
<dbReference type="Proteomes" id="UP000663828">
    <property type="component" value="Unassembled WGS sequence"/>
</dbReference>
<feature type="compositionally biased region" description="Polar residues" evidence="1">
    <location>
        <begin position="400"/>
        <end position="448"/>
    </location>
</feature>
<protein>
    <submittedName>
        <fullName evidence="2">Uncharacterized protein</fullName>
    </submittedName>
</protein>
<dbReference type="AlphaFoldDB" id="A0A814WLZ7"/>
<evidence type="ECO:0000313" key="2">
    <source>
        <dbReference type="EMBL" id="CAF1204167.1"/>
    </source>
</evidence>
<dbReference type="EMBL" id="CAJNOJ010000150">
    <property type="protein sequence ID" value="CAF1204167.1"/>
    <property type="molecule type" value="Genomic_DNA"/>
</dbReference>
<feature type="compositionally biased region" description="Low complexity" evidence="1">
    <location>
        <begin position="370"/>
        <end position="393"/>
    </location>
</feature>
<dbReference type="EMBL" id="CAJNOR010003778">
    <property type="protein sequence ID" value="CAF1446748.1"/>
    <property type="molecule type" value="Genomic_DNA"/>
</dbReference>
<feature type="region of interest" description="Disordered" evidence="1">
    <location>
        <begin position="363"/>
        <end position="448"/>
    </location>
</feature>
<evidence type="ECO:0000256" key="1">
    <source>
        <dbReference type="SAM" id="MobiDB-lite"/>
    </source>
</evidence>
<dbReference type="Proteomes" id="UP000663852">
    <property type="component" value="Unassembled WGS sequence"/>
</dbReference>
<evidence type="ECO:0000313" key="4">
    <source>
        <dbReference type="Proteomes" id="UP000663828"/>
    </source>
</evidence>
<accession>A0A814WLZ7</accession>
<comment type="caution">
    <text evidence="2">The sequence shown here is derived from an EMBL/GenBank/DDBJ whole genome shotgun (WGS) entry which is preliminary data.</text>
</comment>
<reference evidence="2" key="1">
    <citation type="submission" date="2021-02" db="EMBL/GenBank/DDBJ databases">
        <authorList>
            <person name="Nowell W R."/>
        </authorList>
    </citation>
    <scope>NUCLEOTIDE SEQUENCE</scope>
</reference>
<name>A0A814WLZ7_ADIRI</name>
<keyword evidence="4" id="KW-1185">Reference proteome</keyword>
<proteinExistence type="predicted"/>
<dbReference type="OrthoDB" id="10042898at2759"/>
<organism evidence="2 5">
    <name type="scientific">Adineta ricciae</name>
    <name type="common">Rotifer</name>
    <dbReference type="NCBI Taxonomy" id="249248"/>
    <lineage>
        <taxon>Eukaryota</taxon>
        <taxon>Metazoa</taxon>
        <taxon>Spiralia</taxon>
        <taxon>Gnathifera</taxon>
        <taxon>Rotifera</taxon>
        <taxon>Eurotatoria</taxon>
        <taxon>Bdelloidea</taxon>
        <taxon>Adinetida</taxon>
        <taxon>Adinetidae</taxon>
        <taxon>Adineta</taxon>
    </lineage>
</organism>
<evidence type="ECO:0000313" key="3">
    <source>
        <dbReference type="EMBL" id="CAF1446748.1"/>
    </source>
</evidence>
<sequence>MSESKIESATYSTTTVERHSSPVICDQLSNDDVFHSLGALSYSDTDLSSQHKQQQCVEEFYSPAAIDGNCNTFSNLQTTQRSLSTNALDQLVQQNVSLDASQYPLNIDHCPEHIRRHNNNRITYKQDISVRYLQPLTPPPPGPLIVREIRAAQLPEAPPLVIQQRPPVPMTPPPLIIRERPPLPPPVIQSRVVNKYIAAPPPHPRKVIIERQAPLPQKPQPIIIEKWLPYRTPPKQRVIVQPAPPLIPRPPQKNTIVTYDAPHVDVVKKVHDLGIVRVDPHVYAAHYGSQLAANEYVLNTMAKFGIGNNYMKMIQMQAMNQHFNNHRSTIYDQCSSVNTYIPPPVDNYHYLTKRVEEIILPDGSRKRRSSVSGSDEQENRQFSPSSGSGQRSSKFGPGQASPSHHSNTGSLNPSQSPARSMNPSLSKQHPQSSTVSLTPANSHENVTL</sequence>
<gene>
    <name evidence="2" type="ORF">EDS130_LOCUS25540</name>
    <name evidence="3" type="ORF">XAT740_LOCUS36634</name>
</gene>